<accession>A0A318RS77</accession>
<comment type="caution">
    <text evidence="1">The sequence shown here is derived from an EMBL/GenBank/DDBJ whole genome shotgun (WGS) entry which is preliminary data.</text>
</comment>
<dbReference type="Proteomes" id="UP000247591">
    <property type="component" value="Unassembled WGS sequence"/>
</dbReference>
<protein>
    <submittedName>
        <fullName evidence="1">Uncharacterized protein</fullName>
    </submittedName>
</protein>
<dbReference type="AlphaFoldDB" id="A0A318RS77"/>
<keyword evidence="2" id="KW-1185">Reference proteome</keyword>
<reference evidence="1 2" key="1">
    <citation type="submission" date="2018-06" db="EMBL/GenBank/DDBJ databases">
        <title>Genomic Encyclopedia of Type Strains, Phase IV (KMG-IV): sequencing the most valuable type-strain genomes for metagenomic binning, comparative biology and taxonomic classification.</title>
        <authorList>
            <person name="Goeker M."/>
        </authorList>
    </citation>
    <scope>NUCLEOTIDE SEQUENCE [LARGE SCALE GENOMIC DNA]</scope>
    <source>
        <strain evidence="1 2">DSM 45521</strain>
    </source>
</reference>
<dbReference type="EMBL" id="QJSP01000003">
    <property type="protein sequence ID" value="PYE19550.1"/>
    <property type="molecule type" value="Genomic_DNA"/>
</dbReference>
<sequence length="340" mass="37780">MTPVIPYRLHDFRPIAGVHAMGRVKVNRADLLRASATIGVTPFGRSANRAPTVTELLWRVAMADANLYEDGHHWRRSDSYTFLNPTEKGAVSYFLGQVQAKIVAETIFQVSTFAQFESYLQARGIPLRRSRPDFIGFDDSGSVFLTVEAKGRFGTRPSNTEIASAKLQSQAINPGGSYPNDFVYAHVSYFQDDHWNADLYDPPAARKGQNLDIQHAMFAHYWPTVSAINERTQSGFESTGMDSRLAQFDDFRTAMFPEVGIAIGVPSATYRSTLEFAAQNRGGVKVHPDTGIVKSHEVQELRSRFGDNRISVGNDGMICELIDDGSREIQQTSDARPVIP</sequence>
<name>A0A318RS77_WILLI</name>
<evidence type="ECO:0000313" key="1">
    <source>
        <dbReference type="EMBL" id="PYE19550.1"/>
    </source>
</evidence>
<proteinExistence type="predicted"/>
<organism evidence="1 2">
    <name type="scientific">Williamsia limnetica</name>
    <dbReference type="NCBI Taxonomy" id="882452"/>
    <lineage>
        <taxon>Bacteria</taxon>
        <taxon>Bacillati</taxon>
        <taxon>Actinomycetota</taxon>
        <taxon>Actinomycetes</taxon>
        <taxon>Mycobacteriales</taxon>
        <taxon>Nocardiaceae</taxon>
        <taxon>Williamsia</taxon>
    </lineage>
</organism>
<gene>
    <name evidence="1" type="ORF">DFR67_103463</name>
</gene>
<evidence type="ECO:0000313" key="2">
    <source>
        <dbReference type="Proteomes" id="UP000247591"/>
    </source>
</evidence>